<dbReference type="InterPro" id="IPR039367">
    <property type="entry name" value="Och1-like"/>
</dbReference>
<dbReference type="eggNOG" id="COG3774">
    <property type="taxonomic scope" value="Bacteria"/>
</dbReference>
<dbReference type="PANTHER" id="PTHR31834:SF1">
    <property type="entry name" value="INITIATION-SPECIFIC ALPHA-1,6-MANNOSYLTRANSFERASE"/>
    <property type="match status" value="1"/>
</dbReference>
<dbReference type="KEGG" id="pca:Pcar_2901"/>
<keyword evidence="1" id="KW-0808">Transferase</keyword>
<dbReference type="InterPro" id="IPR029044">
    <property type="entry name" value="Nucleotide-diphossugar_trans"/>
</dbReference>
<reference evidence="1 2" key="2">
    <citation type="journal article" date="2012" name="BMC Genomics">
        <title>The genome of Pelobacter carbinolicus reveals surprising metabolic capabilities and physiological features.</title>
        <authorList>
            <person name="Aklujkar M."/>
            <person name="Haveman S.A."/>
            <person name="Didonato R.Jr."/>
            <person name="Chertkov O."/>
            <person name="Han C.S."/>
            <person name="Land M.L."/>
            <person name="Brown P."/>
            <person name="Lovley D.R."/>
        </authorList>
    </citation>
    <scope>NUCLEOTIDE SEQUENCE [LARGE SCALE GENOMIC DNA]</scope>
    <source>
        <strain evidence="2">DSM 2380 / NBRC 103641 / GraBd1</strain>
    </source>
</reference>
<dbReference type="PANTHER" id="PTHR31834">
    <property type="entry name" value="INITIATION-SPECIFIC ALPHA-1,6-MANNOSYLTRANSFERASE"/>
    <property type="match status" value="1"/>
</dbReference>
<dbReference type="EMBL" id="CP000142">
    <property type="protein sequence ID" value="ABA90136.1"/>
    <property type="molecule type" value="Genomic_DNA"/>
</dbReference>
<dbReference type="Proteomes" id="UP000002534">
    <property type="component" value="Chromosome"/>
</dbReference>
<organism evidence="1 2">
    <name type="scientific">Syntrophotalea carbinolica (strain DSM 2380 / NBRC 103641 / GraBd1)</name>
    <name type="common">Pelobacter carbinolicus</name>
    <dbReference type="NCBI Taxonomy" id="338963"/>
    <lineage>
        <taxon>Bacteria</taxon>
        <taxon>Pseudomonadati</taxon>
        <taxon>Thermodesulfobacteriota</taxon>
        <taxon>Desulfuromonadia</taxon>
        <taxon>Desulfuromonadales</taxon>
        <taxon>Syntrophotaleaceae</taxon>
        <taxon>Syntrophotalea</taxon>
    </lineage>
</organism>
<dbReference type="OrthoDB" id="8538761at2"/>
<keyword evidence="2" id="KW-1185">Reference proteome</keyword>
<sequence length="292" mass="33961">MVEIDKLHGWLPKIIHQTYADRDLPLLYQQNISRIKQLCPGWEYRFYDDDDIRAYMARHFPWALSYYDRIDARYGAAKADFFRYLVVYNDGGVYLDIKSTVTRPLDEVLPSDKSYLLSHWKNGPEDKYAGYGLLARAEDMREEWPERGEFQQWFIVAPPGHPFLRKTIDQVCENIDKYCPITGEVGRVGVLKLTGPIAYTQAILSIKERQPHAIIDAEDDLGLCYSFLSASRSHETSFRRSHYSNQNCPIIKPRGIKRWAYLLNLLSGYLTATGKRLKKSISKRLKRWQAVG</sequence>
<protein>
    <submittedName>
        <fullName evidence="1">Glycosyltransferase, putative</fullName>
    </submittedName>
</protein>
<dbReference type="Pfam" id="PF04488">
    <property type="entry name" value="Gly_transf_sug"/>
    <property type="match status" value="1"/>
</dbReference>
<name>Q3A0H1_SYNC1</name>
<accession>Q3A0H1</accession>
<dbReference type="GO" id="GO:0000009">
    <property type="term" value="F:alpha-1,6-mannosyltransferase activity"/>
    <property type="evidence" value="ECO:0007669"/>
    <property type="project" value="InterPro"/>
</dbReference>
<dbReference type="Gene3D" id="3.90.550.20">
    <property type="match status" value="1"/>
</dbReference>
<gene>
    <name evidence="1" type="ordered locus">Pcar_2901</name>
</gene>
<dbReference type="RefSeq" id="WP_011342687.1">
    <property type="nucleotide sequence ID" value="NC_007498.2"/>
</dbReference>
<dbReference type="STRING" id="338963.Pcar_2901"/>
<evidence type="ECO:0000313" key="1">
    <source>
        <dbReference type="EMBL" id="ABA90136.1"/>
    </source>
</evidence>
<reference evidence="2" key="1">
    <citation type="submission" date="2005-10" db="EMBL/GenBank/DDBJ databases">
        <title>Complete sequence of Pelobacter carbinolicus DSM 2380.</title>
        <authorList>
            <person name="Copeland A."/>
            <person name="Lucas S."/>
            <person name="Lapidus A."/>
            <person name="Barry K."/>
            <person name="Detter J.C."/>
            <person name="Glavina T."/>
            <person name="Hammon N."/>
            <person name="Israni S."/>
            <person name="Pitluck S."/>
            <person name="Chertkov O."/>
            <person name="Schmutz J."/>
            <person name="Larimer F."/>
            <person name="Land M."/>
            <person name="Kyrpides N."/>
            <person name="Ivanova N."/>
            <person name="Richardson P."/>
        </authorList>
    </citation>
    <scope>NUCLEOTIDE SEQUENCE [LARGE SCALE GENOMIC DNA]</scope>
    <source>
        <strain evidence="2">DSM 2380 / NBRC 103641 / GraBd1</strain>
    </source>
</reference>
<evidence type="ECO:0000313" key="2">
    <source>
        <dbReference type="Proteomes" id="UP000002534"/>
    </source>
</evidence>
<dbReference type="SUPFAM" id="SSF53448">
    <property type="entry name" value="Nucleotide-diphospho-sugar transferases"/>
    <property type="match status" value="1"/>
</dbReference>
<proteinExistence type="predicted"/>
<dbReference type="InterPro" id="IPR007577">
    <property type="entry name" value="GlycoTrfase_DXD_sugar-bd_CS"/>
</dbReference>
<dbReference type="HOGENOM" id="CLU_085669_0_0_7"/>
<dbReference type="AlphaFoldDB" id="Q3A0H1"/>
<dbReference type="CAZy" id="GT32">
    <property type="family name" value="Glycosyltransferase Family 32"/>
</dbReference>
<dbReference type="GO" id="GO:0006487">
    <property type="term" value="P:protein N-linked glycosylation"/>
    <property type="evidence" value="ECO:0007669"/>
    <property type="project" value="TreeGrafter"/>
</dbReference>